<organism evidence="1 2">
    <name type="scientific">Chengkuizengella axinellae</name>
    <dbReference type="NCBI Taxonomy" id="3064388"/>
    <lineage>
        <taxon>Bacteria</taxon>
        <taxon>Bacillati</taxon>
        <taxon>Bacillota</taxon>
        <taxon>Bacilli</taxon>
        <taxon>Bacillales</taxon>
        <taxon>Paenibacillaceae</taxon>
        <taxon>Chengkuizengella</taxon>
    </lineage>
</organism>
<gene>
    <name evidence="1" type="ORF">Q5Y73_14095</name>
</gene>
<reference evidence="1 2" key="1">
    <citation type="submission" date="2023-08" db="EMBL/GenBank/DDBJ databases">
        <authorList>
            <person name="Park J.-S."/>
        </authorList>
    </citation>
    <scope>NUCLEOTIDE SEQUENCE [LARGE SCALE GENOMIC DNA]</scope>
    <source>
        <strain evidence="1 2">2205SS18-9</strain>
    </source>
</reference>
<accession>A0ABT9J0U9</accession>
<dbReference type="RefSeq" id="WP_305992553.1">
    <property type="nucleotide sequence ID" value="NZ_JAVAMP010000006.1"/>
</dbReference>
<dbReference type="EMBL" id="JAVAMP010000006">
    <property type="protein sequence ID" value="MDP5275244.1"/>
    <property type="molecule type" value="Genomic_DNA"/>
</dbReference>
<sequence length="73" mass="8618">MNIFTYTIETDEFTNLGMHEGDILIILPRIKYNNDDLVLTVDFDSERKYIKIFHEVAVDEHVLGRVMSREMIV</sequence>
<evidence type="ECO:0000313" key="2">
    <source>
        <dbReference type="Proteomes" id="UP001231941"/>
    </source>
</evidence>
<dbReference type="Proteomes" id="UP001231941">
    <property type="component" value="Unassembled WGS sequence"/>
</dbReference>
<proteinExistence type="predicted"/>
<comment type="caution">
    <text evidence="1">The sequence shown here is derived from an EMBL/GenBank/DDBJ whole genome shotgun (WGS) entry which is preliminary data.</text>
</comment>
<name>A0ABT9J0U9_9BACL</name>
<keyword evidence="2" id="KW-1185">Reference proteome</keyword>
<protein>
    <submittedName>
        <fullName evidence="1">Uncharacterized protein</fullName>
    </submittedName>
</protein>
<evidence type="ECO:0000313" key="1">
    <source>
        <dbReference type="EMBL" id="MDP5275244.1"/>
    </source>
</evidence>